<reference evidence="15 16" key="1">
    <citation type="journal article" date="2019" name="Microbiol. Resour. Announc.">
        <title>Draft Genome Sequence of the Most Traditional epsilon-Poly-l-Lysine Producer, Streptomyces albulus NBRC14147.</title>
        <authorList>
            <person name="Yamanaka K."/>
            <person name="Hamano Y."/>
        </authorList>
    </citation>
    <scope>NUCLEOTIDE SEQUENCE [LARGE SCALE GENOMIC DNA]</scope>
    <source>
        <strain evidence="15 16">NBRC 14147</strain>
    </source>
</reference>
<feature type="transmembrane region" description="Helical" evidence="12">
    <location>
        <begin position="199"/>
        <end position="218"/>
    </location>
</feature>
<evidence type="ECO:0000256" key="1">
    <source>
        <dbReference type="ARBA" id="ARBA00000085"/>
    </source>
</evidence>
<dbReference type="SUPFAM" id="SSF55874">
    <property type="entry name" value="ATPase domain of HSP90 chaperone/DNA topoisomerase II/histidine kinase"/>
    <property type="match status" value="1"/>
</dbReference>
<dbReference type="SMART" id="SM00304">
    <property type="entry name" value="HAMP"/>
    <property type="match status" value="1"/>
</dbReference>
<comment type="caution">
    <text evidence="15">The sequence shown here is derived from an EMBL/GenBank/DDBJ whole genome shotgun (WGS) entry which is preliminary data.</text>
</comment>
<dbReference type="CDD" id="cd06225">
    <property type="entry name" value="HAMP"/>
    <property type="match status" value="1"/>
</dbReference>
<dbReference type="InterPro" id="IPR003594">
    <property type="entry name" value="HATPase_dom"/>
</dbReference>
<dbReference type="GO" id="GO:0000155">
    <property type="term" value="F:phosphorelay sensor kinase activity"/>
    <property type="evidence" value="ECO:0007669"/>
    <property type="project" value="InterPro"/>
</dbReference>
<evidence type="ECO:0000256" key="4">
    <source>
        <dbReference type="ARBA" id="ARBA00022553"/>
    </source>
</evidence>
<evidence type="ECO:0000259" key="14">
    <source>
        <dbReference type="PROSITE" id="PS50885"/>
    </source>
</evidence>
<evidence type="ECO:0000313" key="16">
    <source>
        <dbReference type="Proteomes" id="UP000288351"/>
    </source>
</evidence>
<dbReference type="Gene3D" id="6.10.340.10">
    <property type="match status" value="1"/>
</dbReference>
<sequence length="497" mass="53366">MAEQTAAAPSQPRQPRWWGSVRARTTLASTLVVALALVAAGAAVLWVLQRNLVDSAGLQAEVVAREVATQVAVGTPFDHLNMPDEDDRPVQVVDADRKVLAAGDDLHHAPPLADFARAPHRPDGHDDHDDDDDDTPARGSASEHAAFRTVTLKLHDDHSDQDFQVAGLLATSPTGQTVTVYAGASLDTEQQAVDGVRDAMLIGLPALLLVVAAVTWLVTRRALRPVEGIRAELAEIMGGDLSRRVPQPASRDEVARLAQTTNATLAALEKSTERQRQFVADASHELRSPIASLRTQLEVARAHPHLLELDGLIEDTVRLERVATDLLLLARLDAGERPRAERLDLPELVRDELAHRSGDRLPITADLPDAPLPVSASRTQLTRVLGNLLDNAQRHAGSVVRVAVRRGSADSVVLDVTDDGPGVPPADRERIFTRFIRLDDARTRDEGGAGLGLAIVRDVVHRHDGRIEVGDADGGGARFTVTLPAAPRPTEPVPAAP</sequence>
<dbReference type="EMBL" id="BHXC01000006">
    <property type="protein sequence ID" value="GCB88927.1"/>
    <property type="molecule type" value="Genomic_DNA"/>
</dbReference>
<evidence type="ECO:0000256" key="10">
    <source>
        <dbReference type="ARBA" id="ARBA00023136"/>
    </source>
</evidence>
<comment type="catalytic activity">
    <reaction evidence="1">
        <text>ATP + protein L-histidine = ADP + protein N-phospho-L-histidine.</text>
        <dbReference type="EC" id="2.7.13.3"/>
    </reaction>
</comment>
<keyword evidence="4" id="KW-0597">Phosphoprotein</keyword>
<dbReference type="PROSITE" id="PS50885">
    <property type="entry name" value="HAMP"/>
    <property type="match status" value="1"/>
</dbReference>
<feature type="domain" description="Histidine kinase" evidence="13">
    <location>
        <begin position="281"/>
        <end position="487"/>
    </location>
</feature>
<dbReference type="EC" id="2.7.13.3" evidence="3"/>
<dbReference type="Pfam" id="PF00672">
    <property type="entry name" value="HAMP"/>
    <property type="match status" value="1"/>
</dbReference>
<dbReference type="PANTHER" id="PTHR45436:SF5">
    <property type="entry name" value="SENSOR HISTIDINE KINASE TRCS"/>
    <property type="match status" value="1"/>
</dbReference>
<dbReference type="Gene3D" id="1.10.287.130">
    <property type="match status" value="1"/>
</dbReference>
<evidence type="ECO:0000313" key="15">
    <source>
        <dbReference type="EMBL" id="GCB88927.1"/>
    </source>
</evidence>
<evidence type="ECO:0000256" key="9">
    <source>
        <dbReference type="ARBA" id="ARBA00023012"/>
    </source>
</evidence>
<dbReference type="CDD" id="cd00082">
    <property type="entry name" value="HisKA"/>
    <property type="match status" value="1"/>
</dbReference>
<dbReference type="InterPro" id="IPR005467">
    <property type="entry name" value="His_kinase_dom"/>
</dbReference>
<dbReference type="Pfam" id="PF02518">
    <property type="entry name" value="HATPase_c"/>
    <property type="match status" value="1"/>
</dbReference>
<dbReference type="Gene3D" id="3.30.565.10">
    <property type="entry name" value="Histidine kinase-like ATPase, C-terminal domain"/>
    <property type="match status" value="1"/>
</dbReference>
<dbReference type="GO" id="GO:0005886">
    <property type="term" value="C:plasma membrane"/>
    <property type="evidence" value="ECO:0007669"/>
    <property type="project" value="UniProtKB-SubCell"/>
</dbReference>
<dbReference type="InterPro" id="IPR036097">
    <property type="entry name" value="HisK_dim/P_sf"/>
</dbReference>
<evidence type="ECO:0000256" key="2">
    <source>
        <dbReference type="ARBA" id="ARBA00004236"/>
    </source>
</evidence>
<gene>
    <name evidence="15" type="ORF">SALB_01600</name>
</gene>
<evidence type="ECO:0000256" key="6">
    <source>
        <dbReference type="ARBA" id="ARBA00022692"/>
    </source>
</evidence>
<keyword evidence="10 12" id="KW-0472">Membrane</keyword>
<dbReference type="RefSeq" id="WP_020930398.1">
    <property type="nucleotide sequence ID" value="NZ_BHXC01000006.1"/>
</dbReference>
<comment type="subcellular location">
    <subcellularLocation>
        <location evidence="2">Cell membrane</location>
    </subcellularLocation>
</comment>
<dbReference type="InterPro" id="IPR003661">
    <property type="entry name" value="HisK_dim/P_dom"/>
</dbReference>
<dbReference type="SMART" id="SM00388">
    <property type="entry name" value="HisKA"/>
    <property type="match status" value="1"/>
</dbReference>
<name>A0A401QU58_STRNR</name>
<proteinExistence type="predicted"/>
<evidence type="ECO:0000256" key="5">
    <source>
        <dbReference type="ARBA" id="ARBA00022679"/>
    </source>
</evidence>
<dbReference type="InterPro" id="IPR050428">
    <property type="entry name" value="TCS_sensor_his_kinase"/>
</dbReference>
<evidence type="ECO:0000256" key="11">
    <source>
        <dbReference type="SAM" id="MobiDB-lite"/>
    </source>
</evidence>
<evidence type="ECO:0000256" key="7">
    <source>
        <dbReference type="ARBA" id="ARBA00022777"/>
    </source>
</evidence>
<dbReference type="PRINTS" id="PR00344">
    <property type="entry name" value="BCTRLSENSOR"/>
</dbReference>
<evidence type="ECO:0000256" key="12">
    <source>
        <dbReference type="SAM" id="Phobius"/>
    </source>
</evidence>
<feature type="region of interest" description="Disordered" evidence="11">
    <location>
        <begin position="109"/>
        <end position="143"/>
    </location>
</feature>
<evidence type="ECO:0000259" key="13">
    <source>
        <dbReference type="PROSITE" id="PS50109"/>
    </source>
</evidence>
<dbReference type="FunFam" id="1.10.287.130:FF:000009">
    <property type="entry name" value="Two-component sensor histidine kinase"/>
    <property type="match status" value="1"/>
</dbReference>
<dbReference type="AlphaFoldDB" id="A0A401QU58"/>
<dbReference type="InterPro" id="IPR003660">
    <property type="entry name" value="HAMP_dom"/>
</dbReference>
<keyword evidence="8 12" id="KW-1133">Transmembrane helix</keyword>
<organism evidence="15 16">
    <name type="scientific">Streptomyces noursei</name>
    <name type="common">Streptomyces albulus</name>
    <dbReference type="NCBI Taxonomy" id="1971"/>
    <lineage>
        <taxon>Bacteria</taxon>
        <taxon>Bacillati</taxon>
        <taxon>Actinomycetota</taxon>
        <taxon>Actinomycetes</taxon>
        <taxon>Kitasatosporales</taxon>
        <taxon>Streptomycetaceae</taxon>
        <taxon>Streptomyces</taxon>
    </lineage>
</organism>
<feature type="domain" description="HAMP" evidence="14">
    <location>
        <begin position="220"/>
        <end position="273"/>
    </location>
</feature>
<dbReference type="SUPFAM" id="SSF47384">
    <property type="entry name" value="Homodimeric domain of signal transducing histidine kinase"/>
    <property type="match status" value="1"/>
</dbReference>
<dbReference type="InterPro" id="IPR036890">
    <property type="entry name" value="HATPase_C_sf"/>
</dbReference>
<dbReference type="SUPFAM" id="SSF158472">
    <property type="entry name" value="HAMP domain-like"/>
    <property type="match status" value="1"/>
</dbReference>
<accession>A0A401QU58</accession>
<dbReference type="Pfam" id="PF00512">
    <property type="entry name" value="HisKA"/>
    <property type="match status" value="1"/>
</dbReference>
<evidence type="ECO:0000256" key="3">
    <source>
        <dbReference type="ARBA" id="ARBA00012438"/>
    </source>
</evidence>
<feature type="transmembrane region" description="Helical" evidence="12">
    <location>
        <begin position="27"/>
        <end position="48"/>
    </location>
</feature>
<dbReference type="PROSITE" id="PS50109">
    <property type="entry name" value="HIS_KIN"/>
    <property type="match status" value="1"/>
</dbReference>
<protein>
    <recommendedName>
        <fullName evidence="3">histidine kinase</fullName>
        <ecNumber evidence="3">2.7.13.3</ecNumber>
    </recommendedName>
</protein>
<dbReference type="PANTHER" id="PTHR45436">
    <property type="entry name" value="SENSOR HISTIDINE KINASE YKOH"/>
    <property type="match status" value="1"/>
</dbReference>
<dbReference type="InterPro" id="IPR004358">
    <property type="entry name" value="Sig_transdc_His_kin-like_C"/>
</dbReference>
<keyword evidence="9" id="KW-0902">Two-component regulatory system</keyword>
<dbReference type="Proteomes" id="UP000288351">
    <property type="component" value="Unassembled WGS sequence"/>
</dbReference>
<dbReference type="SMART" id="SM00387">
    <property type="entry name" value="HATPase_c"/>
    <property type="match status" value="1"/>
</dbReference>
<keyword evidence="7 15" id="KW-0418">Kinase</keyword>
<keyword evidence="5" id="KW-0808">Transferase</keyword>
<evidence type="ECO:0000256" key="8">
    <source>
        <dbReference type="ARBA" id="ARBA00022989"/>
    </source>
</evidence>
<keyword evidence="6 12" id="KW-0812">Transmembrane</keyword>